<gene>
    <name evidence="2" type="ordered locus">CD196_1824</name>
</gene>
<evidence type="ECO:0000259" key="1">
    <source>
        <dbReference type="Pfam" id="PF18029"/>
    </source>
</evidence>
<dbReference type="Gene3D" id="3.10.180.10">
    <property type="entry name" value="2,3-Dihydroxybiphenyl 1,2-Dioxygenase, domain 1"/>
    <property type="match status" value="1"/>
</dbReference>
<dbReference type="InterPro" id="IPR029068">
    <property type="entry name" value="Glyas_Bleomycin-R_OHBP_Dase"/>
</dbReference>
<sequence>MHDELKIKMYSFTMDCKDPHELAKFYAALLNWEIAFYNEEYACVGAPGTNQGTYPGITFQRNSEYKPPVWPEKPESQQQMAHMDFAVNDLEEAVQYEIHCGATIAEEQFTDDWRVMIDPAGHPFCLCQMKSIMESSHFSLL</sequence>
<organism evidence="2 3">
    <name type="scientific">Clostridioides difficile (strain CD196)</name>
    <name type="common">Peptoclostridium difficile</name>
    <dbReference type="NCBI Taxonomy" id="645462"/>
    <lineage>
        <taxon>Bacteria</taxon>
        <taxon>Bacillati</taxon>
        <taxon>Bacillota</taxon>
        <taxon>Clostridia</taxon>
        <taxon>Peptostreptococcales</taxon>
        <taxon>Peptostreptococcaceae</taxon>
        <taxon>Clostridioides</taxon>
    </lineage>
</organism>
<dbReference type="PANTHER" id="PTHR35908:SF1">
    <property type="entry name" value="CONSERVED PROTEIN"/>
    <property type="match status" value="1"/>
</dbReference>
<evidence type="ECO:0000313" key="3">
    <source>
        <dbReference type="Proteomes" id="UP000002068"/>
    </source>
</evidence>
<protein>
    <recommendedName>
        <fullName evidence="1">Glyoxalase-like domain-containing protein</fullName>
    </recommendedName>
</protein>
<proteinExistence type="predicted"/>
<reference evidence="2 3" key="1">
    <citation type="journal article" date="2009" name="Genome Biol.">
        <title>Comparative genome and phenotypic analysis of Clostridium difficile 027 strains provides insight into the evolution of a hypervirulent bacterium.</title>
        <authorList>
            <person name="Stabler R.A."/>
            <person name="He M."/>
            <person name="Dawson L."/>
            <person name="Martin M."/>
            <person name="Valiente E."/>
            <person name="Corton C."/>
            <person name="Lawley T.D."/>
            <person name="Sebaihia M."/>
            <person name="Quail M.A."/>
            <person name="Rose G."/>
            <person name="Gerding D.N."/>
            <person name="Gibert M."/>
            <person name="Popoff M.R."/>
            <person name="Parkhill J."/>
            <person name="Dougan G."/>
            <person name="Wren B.W."/>
        </authorList>
    </citation>
    <scope>NUCLEOTIDE SEQUENCE [LARGE SCALE GENOMIC DNA]</scope>
    <source>
        <strain evidence="2 3">CD196</strain>
    </source>
</reference>
<accession>A0A0H3N7T3</accession>
<dbReference type="SUPFAM" id="SSF54593">
    <property type="entry name" value="Glyoxalase/Bleomycin resistance protein/Dihydroxybiphenyl dioxygenase"/>
    <property type="match status" value="1"/>
</dbReference>
<dbReference type="AlphaFoldDB" id="A0A0H3N7T3"/>
<dbReference type="HOGENOM" id="CLU_108054_2_1_9"/>
<dbReference type="EMBL" id="FN538970">
    <property type="protein sequence ID" value="CBA63486.1"/>
    <property type="molecule type" value="Genomic_DNA"/>
</dbReference>
<dbReference type="RefSeq" id="WP_009889912.1">
    <property type="nucleotide sequence ID" value="NC_013315.1"/>
</dbReference>
<dbReference type="Proteomes" id="UP000002068">
    <property type="component" value="Chromosome"/>
</dbReference>
<dbReference type="InterPro" id="IPR041581">
    <property type="entry name" value="Glyoxalase_6"/>
</dbReference>
<dbReference type="PANTHER" id="PTHR35908">
    <property type="entry name" value="HYPOTHETICAL FUSION PROTEIN"/>
    <property type="match status" value="1"/>
</dbReference>
<feature type="domain" description="Glyoxalase-like" evidence="1">
    <location>
        <begin position="12"/>
        <end position="127"/>
    </location>
</feature>
<dbReference type="KEGG" id="cdc:CD196_1824"/>
<dbReference type="Pfam" id="PF18029">
    <property type="entry name" value="Glyoxalase_6"/>
    <property type="match status" value="1"/>
</dbReference>
<name>A0A0H3N7T3_CLODC</name>
<evidence type="ECO:0000313" key="2">
    <source>
        <dbReference type="EMBL" id="CBA63486.1"/>
    </source>
</evidence>